<keyword evidence="9" id="KW-0687">Ribonucleoprotein</keyword>
<evidence type="ECO:0000256" key="4">
    <source>
        <dbReference type="ARBA" id="ARBA00022741"/>
    </source>
</evidence>
<dbReference type="OrthoDB" id="10250817at2759"/>
<feature type="domain" description="SRP54-type proteins GTP-binding" evidence="13">
    <location>
        <begin position="266"/>
        <end position="279"/>
    </location>
</feature>
<dbReference type="PANTHER" id="PTHR11564:SF5">
    <property type="entry name" value="SIGNAL RECOGNITION PARTICLE SUBUNIT SRP54"/>
    <property type="match status" value="1"/>
</dbReference>
<accession>L2GXM0</accession>
<dbReference type="GO" id="GO:0005786">
    <property type="term" value="C:signal recognition particle, endoplasmic reticulum targeting"/>
    <property type="evidence" value="ECO:0007669"/>
    <property type="project" value="UniProtKB-KW"/>
</dbReference>
<evidence type="ECO:0000256" key="8">
    <source>
        <dbReference type="ARBA" id="ARBA00023135"/>
    </source>
</evidence>
<dbReference type="VEuPathDB" id="MicrosporidiaDB:VCUG_00697"/>
<dbReference type="GO" id="GO:0008312">
    <property type="term" value="F:7S RNA binding"/>
    <property type="evidence" value="ECO:0007669"/>
    <property type="project" value="EnsemblFungi"/>
</dbReference>
<dbReference type="Gene3D" id="1.20.120.140">
    <property type="entry name" value="Signal recognition particle SRP54, nucleotide-binding domain"/>
    <property type="match status" value="1"/>
</dbReference>
<dbReference type="HOGENOM" id="CLU_009301_6_1_1"/>
<comment type="subcellular location">
    <subcellularLocation>
        <location evidence="1">Cytoplasm</location>
    </subcellularLocation>
</comment>
<dbReference type="SUPFAM" id="SSF47446">
    <property type="entry name" value="Signal peptide-binding domain"/>
    <property type="match status" value="1"/>
</dbReference>
<keyword evidence="8" id="KW-0733">Signal recognition particle</keyword>
<dbReference type="Gene3D" id="3.40.50.300">
    <property type="entry name" value="P-loop containing nucleotide triphosphate hydrolases"/>
    <property type="match status" value="1"/>
</dbReference>
<dbReference type="InterPro" id="IPR036225">
    <property type="entry name" value="SRP/SRP_N"/>
</dbReference>
<dbReference type="SMART" id="SM00963">
    <property type="entry name" value="SRP54_N"/>
    <property type="match status" value="1"/>
</dbReference>
<sequence>MIFDLGKSINSTLQNLFGRDVTDQAIDAAIKDIVRQLIQNNVGTKCVTQLKINLDNKIKNEKFKPGINKAKWVYNAIFDELVNLVDPKCEPYKVKRGRSQVIMLVGLQGAGKTTTVCKYANFYKKKGYKAGIVCADTFRAGAFDQIKQNALKINVPYFGSSDPDPVKVALEGVEKFKKDKFEVILVDTSGRHTQENDLFNEMEEIVNAIAPDNIVFVMDAGIGQSAEHQAMGFKEKVNLGSIILTKVDGAEKAGGAISSVAITKCPIEFIGSGEGMDDLDVFSPKRFINKILGKGDLEGLAEKIKDLKIDEKEIVNKIRSGKYTLKDFNLQLQQLMSLGPLSKVMEMIPGMGNFPMSDEGVLRKMVCIFDSMTEKELGSDGEILKREPTRVTRIARGSGTRPELVLQLVAQFEMMANLMKKLGNNQGFMNLLNADTSKMSASEKAKLKQQATGFLPKNVINQMEDYFK</sequence>
<dbReference type="CDD" id="cd17875">
    <property type="entry name" value="SRP54_G"/>
    <property type="match status" value="1"/>
</dbReference>
<dbReference type="InterPro" id="IPR000897">
    <property type="entry name" value="SRP54_GTPase_dom"/>
</dbReference>
<dbReference type="InterPro" id="IPR036891">
    <property type="entry name" value="Signal_recog_part_SRP54_M_sf"/>
</dbReference>
<dbReference type="InterPro" id="IPR022941">
    <property type="entry name" value="SRP54"/>
</dbReference>
<evidence type="ECO:0000256" key="10">
    <source>
        <dbReference type="ARBA" id="ARBA00034905"/>
    </source>
</evidence>
<dbReference type="InParanoid" id="L2GXM0"/>
<dbReference type="SMART" id="SM00382">
    <property type="entry name" value="AAA"/>
    <property type="match status" value="1"/>
</dbReference>
<dbReference type="GO" id="GO:0030942">
    <property type="term" value="F:endoplasmic reticulum signal peptide binding"/>
    <property type="evidence" value="ECO:0007669"/>
    <property type="project" value="TreeGrafter"/>
</dbReference>
<dbReference type="InterPro" id="IPR042101">
    <property type="entry name" value="SRP54_N_sf"/>
</dbReference>
<evidence type="ECO:0000256" key="3">
    <source>
        <dbReference type="ARBA" id="ARBA00022490"/>
    </source>
</evidence>
<evidence type="ECO:0000256" key="11">
    <source>
        <dbReference type="ARBA" id="ARBA00035672"/>
    </source>
</evidence>
<comment type="similarity">
    <text evidence="2">Belongs to the GTP-binding SRP family. SRP54 subfamily.</text>
</comment>
<dbReference type="Gene3D" id="1.10.260.30">
    <property type="entry name" value="Signal recognition particle, SRP54 subunit, M-domain"/>
    <property type="match status" value="1"/>
</dbReference>
<keyword evidence="7" id="KW-0342">GTP-binding</keyword>
<dbReference type="EMBL" id="GL877411">
    <property type="protein sequence ID" value="ELA47855.1"/>
    <property type="molecule type" value="Genomic_DNA"/>
</dbReference>
<dbReference type="OMA" id="MTIFVMD"/>
<dbReference type="Pfam" id="PF02881">
    <property type="entry name" value="SRP54_N"/>
    <property type="match status" value="1"/>
</dbReference>
<dbReference type="PROSITE" id="PS00300">
    <property type="entry name" value="SRP54"/>
    <property type="match status" value="1"/>
</dbReference>
<dbReference type="GO" id="GO:0005525">
    <property type="term" value="F:GTP binding"/>
    <property type="evidence" value="ECO:0007669"/>
    <property type="project" value="UniProtKB-KW"/>
</dbReference>
<dbReference type="Pfam" id="PF02978">
    <property type="entry name" value="SRP_SPB"/>
    <property type="match status" value="1"/>
</dbReference>
<dbReference type="GeneID" id="19878582"/>
<evidence type="ECO:0000256" key="2">
    <source>
        <dbReference type="ARBA" id="ARBA00005450"/>
    </source>
</evidence>
<evidence type="ECO:0000313" key="15">
    <source>
        <dbReference type="Proteomes" id="UP000011081"/>
    </source>
</evidence>
<keyword evidence="15" id="KW-1185">Reference proteome</keyword>
<dbReference type="EC" id="3.6.5.4" evidence="11"/>
<keyword evidence="4" id="KW-0547">Nucleotide-binding</keyword>
<dbReference type="AlphaFoldDB" id="L2GXM0"/>
<dbReference type="FunCoup" id="L2GXM0">
    <property type="interactions" value="196"/>
</dbReference>
<dbReference type="PANTHER" id="PTHR11564">
    <property type="entry name" value="SIGNAL RECOGNITION PARTICLE 54K PROTEIN SRP54"/>
    <property type="match status" value="1"/>
</dbReference>
<dbReference type="Pfam" id="PF00448">
    <property type="entry name" value="SRP54"/>
    <property type="match status" value="1"/>
</dbReference>
<dbReference type="STRING" id="948595.L2GXM0"/>
<dbReference type="GO" id="GO:0006616">
    <property type="term" value="P:SRP-dependent cotranslational protein targeting to membrane, translocation"/>
    <property type="evidence" value="ECO:0007669"/>
    <property type="project" value="TreeGrafter"/>
</dbReference>
<comment type="catalytic activity">
    <reaction evidence="12">
        <text>GTP + H2O = GDP + phosphate + H(+)</text>
        <dbReference type="Rhea" id="RHEA:19669"/>
        <dbReference type="ChEBI" id="CHEBI:15377"/>
        <dbReference type="ChEBI" id="CHEBI:15378"/>
        <dbReference type="ChEBI" id="CHEBI:37565"/>
        <dbReference type="ChEBI" id="CHEBI:43474"/>
        <dbReference type="ChEBI" id="CHEBI:58189"/>
        <dbReference type="EC" id="3.6.5.4"/>
    </reaction>
    <physiologicalReaction direction="left-to-right" evidence="12">
        <dbReference type="Rhea" id="RHEA:19670"/>
    </physiologicalReaction>
</comment>
<dbReference type="GO" id="GO:0003924">
    <property type="term" value="F:GTPase activity"/>
    <property type="evidence" value="ECO:0007669"/>
    <property type="project" value="EnsemblFungi"/>
</dbReference>
<proteinExistence type="inferred from homology"/>
<dbReference type="SUPFAM" id="SSF52540">
    <property type="entry name" value="P-loop containing nucleoside triphosphate hydrolases"/>
    <property type="match status" value="1"/>
</dbReference>
<dbReference type="SMART" id="SM00962">
    <property type="entry name" value="SRP54"/>
    <property type="match status" value="1"/>
</dbReference>
<evidence type="ECO:0000256" key="1">
    <source>
        <dbReference type="ARBA" id="ARBA00004496"/>
    </source>
</evidence>
<dbReference type="InterPro" id="IPR003593">
    <property type="entry name" value="AAA+_ATPase"/>
</dbReference>
<dbReference type="GO" id="GO:0005829">
    <property type="term" value="C:cytosol"/>
    <property type="evidence" value="ECO:0007669"/>
    <property type="project" value="TreeGrafter"/>
</dbReference>
<keyword evidence="5" id="KW-0378">Hydrolase</keyword>
<protein>
    <recommendedName>
        <fullName evidence="11">signal-recognition-particle GTPase</fullName>
        <ecNumber evidence="11">3.6.5.4</ecNumber>
    </recommendedName>
    <alternativeName>
        <fullName evidence="10">Signal recognition particle 54 kDa protein homolog</fullName>
    </alternativeName>
</protein>
<name>L2GXM0_VAVCU</name>
<organism evidence="14 15">
    <name type="scientific">Vavraia culicis (isolate floridensis)</name>
    <name type="common">Microsporidian parasite</name>
    <dbReference type="NCBI Taxonomy" id="948595"/>
    <lineage>
        <taxon>Eukaryota</taxon>
        <taxon>Fungi</taxon>
        <taxon>Fungi incertae sedis</taxon>
        <taxon>Microsporidia</taxon>
        <taxon>Pleistophoridae</taxon>
        <taxon>Vavraia</taxon>
    </lineage>
</organism>
<dbReference type="InterPro" id="IPR013822">
    <property type="entry name" value="Signal_recog_particl_SRP54_hlx"/>
</dbReference>
<reference evidence="15" key="1">
    <citation type="submission" date="2011-03" db="EMBL/GenBank/DDBJ databases">
        <title>The genome sequence of Vavraia culicis strain floridensis.</title>
        <authorList>
            <consortium name="The Broad Institute Genome Sequencing Platform"/>
            <person name="Cuomo C."/>
            <person name="Becnel J."/>
            <person name="Sanscrainte N."/>
            <person name="Young S.K."/>
            <person name="Zeng Q."/>
            <person name="Gargeya S."/>
            <person name="Fitzgerald M."/>
            <person name="Haas B."/>
            <person name="Abouelleil A."/>
            <person name="Alvarado L."/>
            <person name="Arachchi H.M."/>
            <person name="Berlin A."/>
            <person name="Chapman S.B."/>
            <person name="Gearin G."/>
            <person name="Goldberg J."/>
            <person name="Griggs A."/>
            <person name="Gujja S."/>
            <person name="Hansen M."/>
            <person name="Heiman D."/>
            <person name="Howarth C."/>
            <person name="Larimer J."/>
            <person name="Lui A."/>
            <person name="MacDonald P.J.P."/>
            <person name="McCowen C."/>
            <person name="Montmayeur A."/>
            <person name="Murphy C."/>
            <person name="Neiman D."/>
            <person name="Pearson M."/>
            <person name="Priest M."/>
            <person name="Roberts A."/>
            <person name="Saif S."/>
            <person name="Shea T."/>
            <person name="Sisk P."/>
            <person name="Stolte C."/>
            <person name="Sykes S."/>
            <person name="Wortman J."/>
            <person name="Nusbaum C."/>
            <person name="Birren B."/>
        </authorList>
    </citation>
    <scope>NUCLEOTIDE SEQUENCE [LARGE SCALE GENOMIC DNA]</scope>
    <source>
        <strain evidence="15">floridensis</strain>
    </source>
</reference>
<evidence type="ECO:0000256" key="5">
    <source>
        <dbReference type="ARBA" id="ARBA00022801"/>
    </source>
</evidence>
<keyword evidence="6" id="KW-0694">RNA-binding</keyword>
<dbReference type="HAMAP" id="MF_00306">
    <property type="entry name" value="SRP54"/>
    <property type="match status" value="1"/>
</dbReference>
<dbReference type="Proteomes" id="UP000011081">
    <property type="component" value="Unassembled WGS sequence"/>
</dbReference>
<evidence type="ECO:0000256" key="12">
    <source>
        <dbReference type="ARBA" id="ARBA00048157"/>
    </source>
</evidence>
<evidence type="ECO:0000256" key="9">
    <source>
        <dbReference type="ARBA" id="ARBA00023274"/>
    </source>
</evidence>
<dbReference type="InterPro" id="IPR027417">
    <property type="entry name" value="P-loop_NTPase"/>
</dbReference>
<keyword evidence="3" id="KW-0963">Cytoplasm</keyword>
<evidence type="ECO:0000256" key="7">
    <source>
        <dbReference type="ARBA" id="ARBA00023134"/>
    </source>
</evidence>
<dbReference type="RefSeq" id="XP_008073718.1">
    <property type="nucleotide sequence ID" value="XM_008075527.1"/>
</dbReference>
<evidence type="ECO:0000259" key="13">
    <source>
        <dbReference type="PROSITE" id="PS00300"/>
    </source>
</evidence>
<gene>
    <name evidence="14" type="ORF">VCUG_00697</name>
</gene>
<dbReference type="FunFam" id="3.40.50.300:FF:000022">
    <property type="entry name" value="Signal recognition particle 54 kDa subunit"/>
    <property type="match status" value="1"/>
</dbReference>
<evidence type="ECO:0000313" key="14">
    <source>
        <dbReference type="EMBL" id="ELA47855.1"/>
    </source>
</evidence>
<dbReference type="SUPFAM" id="SSF47364">
    <property type="entry name" value="Domain of the SRP/SRP receptor G-proteins"/>
    <property type="match status" value="1"/>
</dbReference>
<dbReference type="InterPro" id="IPR004125">
    <property type="entry name" value="Signal_recog_particle_SRP54_M"/>
</dbReference>
<evidence type="ECO:0000256" key="6">
    <source>
        <dbReference type="ARBA" id="ARBA00022884"/>
    </source>
</evidence>